<keyword evidence="3" id="KW-0560">Oxidoreductase</keyword>
<organism evidence="4 5">
    <name type="scientific">Exophiala mesophila</name>
    <name type="common">Black yeast-like fungus</name>
    <dbReference type="NCBI Taxonomy" id="212818"/>
    <lineage>
        <taxon>Eukaryota</taxon>
        <taxon>Fungi</taxon>
        <taxon>Dikarya</taxon>
        <taxon>Ascomycota</taxon>
        <taxon>Pezizomycotina</taxon>
        <taxon>Eurotiomycetes</taxon>
        <taxon>Chaetothyriomycetidae</taxon>
        <taxon>Chaetothyriales</taxon>
        <taxon>Herpotrichiellaceae</taxon>
        <taxon>Exophiala</taxon>
    </lineage>
</organism>
<dbReference type="CDD" id="cd05233">
    <property type="entry name" value="SDR_c"/>
    <property type="match status" value="1"/>
</dbReference>
<reference evidence="4 5" key="1">
    <citation type="submission" date="2017-03" db="EMBL/GenBank/DDBJ databases">
        <title>Genomes of endolithic fungi from Antarctica.</title>
        <authorList>
            <person name="Coleine C."/>
            <person name="Masonjones S."/>
            <person name="Stajich J.E."/>
        </authorList>
    </citation>
    <scope>NUCLEOTIDE SEQUENCE [LARGE SCALE GENOMIC DNA]</scope>
    <source>
        <strain evidence="4 5">CCFEE 6314</strain>
    </source>
</reference>
<name>A0A438N0P1_EXOME</name>
<dbReference type="GO" id="GO:0016491">
    <property type="term" value="F:oxidoreductase activity"/>
    <property type="evidence" value="ECO:0007669"/>
    <property type="project" value="UniProtKB-KW"/>
</dbReference>
<evidence type="ECO:0000313" key="4">
    <source>
        <dbReference type="EMBL" id="RVX69299.1"/>
    </source>
</evidence>
<dbReference type="VEuPathDB" id="FungiDB:PV10_05401"/>
<evidence type="ECO:0000256" key="3">
    <source>
        <dbReference type="ARBA" id="ARBA00023002"/>
    </source>
</evidence>
<dbReference type="InterPro" id="IPR036291">
    <property type="entry name" value="NAD(P)-bd_dom_sf"/>
</dbReference>
<accession>A0A438N0P1</accession>
<dbReference type="PRINTS" id="PR00081">
    <property type="entry name" value="GDHRDH"/>
</dbReference>
<protein>
    <submittedName>
        <fullName evidence="4">Uncharacterized protein</fullName>
    </submittedName>
</protein>
<dbReference type="Gene3D" id="3.40.50.720">
    <property type="entry name" value="NAD(P)-binding Rossmann-like Domain"/>
    <property type="match status" value="1"/>
</dbReference>
<proteinExistence type="inferred from homology"/>
<evidence type="ECO:0000256" key="2">
    <source>
        <dbReference type="ARBA" id="ARBA00022857"/>
    </source>
</evidence>
<gene>
    <name evidence="4" type="ORF">B0A52_06892</name>
</gene>
<comment type="similarity">
    <text evidence="1">Belongs to the short-chain dehydrogenases/reductases (SDR) family.</text>
</comment>
<sequence length="261" mass="26842">MAPDTLSLEGKIAIITGSGKENGIGAGIARALVRNGARVVINYVSDATAPRAAGVVDSIRENGGQAIAVRADVSTQEGASKIVTETLKAFKADKVDILVNNAASTAVGPMMQATKEDLERVFNVNVFGPVYMMQAVVPVMPRGGRIINISSIASKLGLSIIPLYGAAKAAQDQLAYTAAMELGRTYGITINQVAPGPVATDGLGTGPTADAIESTLVPLTRADARMGTTEDIADAVLLLVSEQSRWITGQYISVSGGITGG</sequence>
<dbReference type="FunFam" id="3.40.50.720:FF:000084">
    <property type="entry name" value="Short-chain dehydrogenase reductase"/>
    <property type="match status" value="1"/>
</dbReference>
<dbReference type="PRINTS" id="PR00080">
    <property type="entry name" value="SDRFAMILY"/>
</dbReference>
<keyword evidence="2" id="KW-0521">NADP</keyword>
<dbReference type="OrthoDB" id="47007at2759"/>
<dbReference type="Proteomes" id="UP000288859">
    <property type="component" value="Unassembled WGS sequence"/>
</dbReference>
<dbReference type="InterPro" id="IPR002347">
    <property type="entry name" value="SDR_fam"/>
</dbReference>
<dbReference type="Pfam" id="PF13561">
    <property type="entry name" value="adh_short_C2"/>
    <property type="match status" value="1"/>
</dbReference>
<dbReference type="PANTHER" id="PTHR43639">
    <property type="entry name" value="OXIDOREDUCTASE, SHORT-CHAIN DEHYDROGENASE/REDUCTASE FAMILY (AFU_ORTHOLOGUE AFUA_5G02870)"/>
    <property type="match status" value="1"/>
</dbReference>
<dbReference type="AlphaFoldDB" id="A0A438N0P1"/>
<comment type="caution">
    <text evidence="4">The sequence shown here is derived from an EMBL/GenBank/DDBJ whole genome shotgun (WGS) entry which is preliminary data.</text>
</comment>
<dbReference type="EMBL" id="NAJM01000030">
    <property type="protein sequence ID" value="RVX69299.1"/>
    <property type="molecule type" value="Genomic_DNA"/>
</dbReference>
<dbReference type="SUPFAM" id="SSF51735">
    <property type="entry name" value="NAD(P)-binding Rossmann-fold domains"/>
    <property type="match status" value="1"/>
</dbReference>
<evidence type="ECO:0000313" key="5">
    <source>
        <dbReference type="Proteomes" id="UP000288859"/>
    </source>
</evidence>
<evidence type="ECO:0000256" key="1">
    <source>
        <dbReference type="ARBA" id="ARBA00006484"/>
    </source>
</evidence>
<dbReference type="PANTHER" id="PTHR43639:SF1">
    <property type="entry name" value="SHORT-CHAIN DEHYDROGENASE_REDUCTASE FAMILY PROTEIN"/>
    <property type="match status" value="1"/>
</dbReference>